<dbReference type="EMBL" id="PDLN01000001">
    <property type="protein sequence ID" value="RDW95149.1"/>
    <property type="molecule type" value="Genomic_DNA"/>
</dbReference>
<comment type="caution">
    <text evidence="1">The sequence shown here is derived from an EMBL/GenBank/DDBJ whole genome shotgun (WGS) entry which is preliminary data.</text>
</comment>
<evidence type="ECO:0000313" key="1">
    <source>
        <dbReference type="EMBL" id="RDW95149.1"/>
    </source>
</evidence>
<dbReference type="OrthoDB" id="2853639at2759"/>
<protein>
    <submittedName>
        <fullName evidence="1">Uncharacterized protein</fullName>
    </submittedName>
</protein>
<keyword evidence="2" id="KW-1185">Reference proteome</keyword>
<sequence length="232" mass="26799">MTDIRELHEFKLSVLNPLSDRLSRECGPASLSQTADDPQTICEDPETSLLYVAMFGDFFAASVQAVYDPEAPEPLPPRVRRDWWERCCTDVYCDTSPITEPFLHLNMRSINEIHYSESWRDSWLIACARYAEESGIYFRESTGDPEQDFEAVIRKERIWEQTLKGSGLLSLEMMLDREIPWEAMEKLITARELISKMDVSHIGDSSEDRESDQSWNTRVSARSDIFVCLGWV</sequence>
<dbReference type="AlphaFoldDB" id="A0A3D8T9A3"/>
<dbReference type="Proteomes" id="UP000256328">
    <property type="component" value="Unassembled WGS sequence"/>
</dbReference>
<reference evidence="1 2" key="1">
    <citation type="journal article" date="2018" name="IMA Fungus">
        <title>IMA Genome-F 9: Draft genome sequence of Annulohypoxylon stygium, Aspergillus mulundensis, Berkeleyomyces basicola (syn. Thielaviopsis basicola), Ceratocystis smalleyi, two Cercospora beticola strains, Coleophoma cylindrospora, Fusarium fracticaudum, Phialophora cf. hyalina, and Morchella septimelata.</title>
        <authorList>
            <person name="Wingfield B.D."/>
            <person name="Bills G.F."/>
            <person name="Dong Y."/>
            <person name="Huang W."/>
            <person name="Nel W.J."/>
            <person name="Swalarsk-Parry B.S."/>
            <person name="Vaghefi N."/>
            <person name="Wilken P.M."/>
            <person name="An Z."/>
            <person name="de Beer Z.W."/>
            <person name="De Vos L."/>
            <person name="Chen L."/>
            <person name="Duong T.A."/>
            <person name="Gao Y."/>
            <person name="Hammerbacher A."/>
            <person name="Kikkert J.R."/>
            <person name="Li Y."/>
            <person name="Li H."/>
            <person name="Li K."/>
            <person name="Li Q."/>
            <person name="Liu X."/>
            <person name="Ma X."/>
            <person name="Naidoo K."/>
            <person name="Pethybridge S.J."/>
            <person name="Sun J."/>
            <person name="Steenkamp E.T."/>
            <person name="van der Nest M.A."/>
            <person name="van Wyk S."/>
            <person name="Wingfield M.J."/>
            <person name="Xiong C."/>
            <person name="Yue Q."/>
            <person name="Zhang X."/>
        </authorList>
    </citation>
    <scope>NUCLEOTIDE SEQUENCE [LARGE SCALE GENOMIC DNA]</scope>
    <source>
        <strain evidence="1 2">BP5796</strain>
    </source>
</reference>
<accession>A0A3D8T9A3</accession>
<gene>
    <name evidence="1" type="ORF">BP5796_00912</name>
</gene>
<name>A0A3D8T9A3_9HELO</name>
<evidence type="ECO:0000313" key="2">
    <source>
        <dbReference type="Proteomes" id="UP000256328"/>
    </source>
</evidence>
<proteinExistence type="predicted"/>
<organism evidence="1 2">
    <name type="scientific">Coleophoma crateriformis</name>
    <dbReference type="NCBI Taxonomy" id="565419"/>
    <lineage>
        <taxon>Eukaryota</taxon>
        <taxon>Fungi</taxon>
        <taxon>Dikarya</taxon>
        <taxon>Ascomycota</taxon>
        <taxon>Pezizomycotina</taxon>
        <taxon>Leotiomycetes</taxon>
        <taxon>Helotiales</taxon>
        <taxon>Dermateaceae</taxon>
        <taxon>Coleophoma</taxon>
    </lineage>
</organism>